<gene>
    <name evidence="1" type="ORF">ACFFNX_25195</name>
</gene>
<comment type="caution">
    <text evidence="1">The sequence shown here is derived from an EMBL/GenBank/DDBJ whole genome shotgun (WGS) entry which is preliminary data.</text>
</comment>
<reference evidence="1 2" key="1">
    <citation type="submission" date="2024-09" db="EMBL/GenBank/DDBJ databases">
        <authorList>
            <person name="Sun Q."/>
            <person name="Mori K."/>
        </authorList>
    </citation>
    <scope>NUCLEOTIDE SEQUENCE [LARGE SCALE GENOMIC DNA]</scope>
    <source>
        <strain evidence="1 2">TBRC 0563</strain>
    </source>
</reference>
<organism evidence="1 2">
    <name type="scientific">Actinoallomurus acaciae</name>
    <dbReference type="NCBI Taxonomy" id="502577"/>
    <lineage>
        <taxon>Bacteria</taxon>
        <taxon>Bacillati</taxon>
        <taxon>Actinomycetota</taxon>
        <taxon>Actinomycetes</taxon>
        <taxon>Streptosporangiales</taxon>
        <taxon>Thermomonosporaceae</taxon>
        <taxon>Actinoallomurus</taxon>
    </lineage>
</organism>
<dbReference type="RefSeq" id="WP_378207066.1">
    <property type="nucleotide sequence ID" value="NZ_JBHLZP010000204.1"/>
</dbReference>
<keyword evidence="2" id="KW-1185">Reference proteome</keyword>
<protein>
    <submittedName>
        <fullName evidence="1">Uncharacterized protein</fullName>
    </submittedName>
</protein>
<evidence type="ECO:0000313" key="1">
    <source>
        <dbReference type="EMBL" id="MFB9835484.1"/>
    </source>
</evidence>
<dbReference type="Proteomes" id="UP001589627">
    <property type="component" value="Unassembled WGS sequence"/>
</dbReference>
<name>A0ABV5YKA4_9ACTN</name>
<evidence type="ECO:0000313" key="2">
    <source>
        <dbReference type="Proteomes" id="UP001589627"/>
    </source>
</evidence>
<dbReference type="EMBL" id="JBHLZP010000204">
    <property type="protein sequence ID" value="MFB9835484.1"/>
    <property type="molecule type" value="Genomic_DNA"/>
</dbReference>
<proteinExistence type="predicted"/>
<accession>A0ABV5YKA4</accession>
<sequence>MPRRVRLRVMTVRGGAPRTTVMTADVMVGGRTATGIGAMSDGHVVANVRAAGDGSMITAGRIGLTTRPTADGTLTHA</sequence>